<feature type="compositionally biased region" description="Low complexity" evidence="5">
    <location>
        <begin position="272"/>
        <end position="320"/>
    </location>
</feature>
<keyword evidence="9" id="KW-1185">Reference proteome</keyword>
<feature type="domain" description="WLM" evidence="7">
    <location>
        <begin position="1"/>
        <end position="198"/>
    </location>
</feature>
<feature type="domain" description="RanBP2-type" evidence="6">
    <location>
        <begin position="377"/>
        <end position="406"/>
    </location>
</feature>
<name>A0A5C3PEC7_9APHY</name>
<dbReference type="PROSITE" id="PS50199">
    <property type="entry name" value="ZF_RANBP2_2"/>
    <property type="match status" value="1"/>
</dbReference>
<evidence type="ECO:0000259" key="7">
    <source>
        <dbReference type="PROSITE" id="PS51397"/>
    </source>
</evidence>
<dbReference type="PANTHER" id="PTHR46622">
    <property type="entry name" value="DNA-DEPENDENT METALLOPROTEASE WSS1"/>
    <property type="match status" value="1"/>
</dbReference>
<dbReference type="GO" id="GO:0008237">
    <property type="term" value="F:metallopeptidase activity"/>
    <property type="evidence" value="ECO:0007669"/>
    <property type="project" value="TreeGrafter"/>
</dbReference>
<feature type="compositionally biased region" description="Low complexity" evidence="5">
    <location>
        <begin position="332"/>
        <end position="345"/>
    </location>
</feature>
<dbReference type="InterPro" id="IPR053000">
    <property type="entry name" value="WSS1-like_metalloprotease"/>
</dbReference>
<dbReference type="GO" id="GO:0006281">
    <property type="term" value="P:DNA repair"/>
    <property type="evidence" value="ECO:0007669"/>
    <property type="project" value="TreeGrafter"/>
</dbReference>
<evidence type="ECO:0000256" key="1">
    <source>
        <dbReference type="ARBA" id="ARBA00022723"/>
    </source>
</evidence>
<dbReference type="Gene3D" id="4.10.1060.10">
    <property type="entry name" value="Zinc finger, RanBP2-type"/>
    <property type="match status" value="1"/>
</dbReference>
<dbReference type="Pfam" id="PF08325">
    <property type="entry name" value="WLM"/>
    <property type="match status" value="1"/>
</dbReference>
<dbReference type="PANTHER" id="PTHR46622:SF1">
    <property type="entry name" value="DNA-DEPENDENT METALLOPROTEASE WSS1"/>
    <property type="match status" value="1"/>
</dbReference>
<dbReference type="InParanoid" id="A0A5C3PEC7"/>
<evidence type="ECO:0000256" key="5">
    <source>
        <dbReference type="SAM" id="MobiDB-lite"/>
    </source>
</evidence>
<dbReference type="InterPro" id="IPR013536">
    <property type="entry name" value="WLM_dom"/>
</dbReference>
<reference evidence="8 9" key="1">
    <citation type="journal article" date="2019" name="Nat. Ecol. Evol.">
        <title>Megaphylogeny resolves global patterns of mushroom evolution.</title>
        <authorList>
            <person name="Varga T."/>
            <person name="Krizsan K."/>
            <person name="Foldi C."/>
            <person name="Dima B."/>
            <person name="Sanchez-Garcia M."/>
            <person name="Sanchez-Ramirez S."/>
            <person name="Szollosi G.J."/>
            <person name="Szarkandi J.G."/>
            <person name="Papp V."/>
            <person name="Albert L."/>
            <person name="Andreopoulos W."/>
            <person name="Angelini C."/>
            <person name="Antonin V."/>
            <person name="Barry K.W."/>
            <person name="Bougher N.L."/>
            <person name="Buchanan P."/>
            <person name="Buyck B."/>
            <person name="Bense V."/>
            <person name="Catcheside P."/>
            <person name="Chovatia M."/>
            <person name="Cooper J."/>
            <person name="Damon W."/>
            <person name="Desjardin D."/>
            <person name="Finy P."/>
            <person name="Geml J."/>
            <person name="Haridas S."/>
            <person name="Hughes K."/>
            <person name="Justo A."/>
            <person name="Karasinski D."/>
            <person name="Kautmanova I."/>
            <person name="Kiss B."/>
            <person name="Kocsube S."/>
            <person name="Kotiranta H."/>
            <person name="LaButti K.M."/>
            <person name="Lechner B.E."/>
            <person name="Liimatainen K."/>
            <person name="Lipzen A."/>
            <person name="Lukacs Z."/>
            <person name="Mihaltcheva S."/>
            <person name="Morgado L.N."/>
            <person name="Niskanen T."/>
            <person name="Noordeloos M.E."/>
            <person name="Ohm R.A."/>
            <person name="Ortiz-Santana B."/>
            <person name="Ovrebo C."/>
            <person name="Racz N."/>
            <person name="Riley R."/>
            <person name="Savchenko A."/>
            <person name="Shiryaev A."/>
            <person name="Soop K."/>
            <person name="Spirin V."/>
            <person name="Szebenyi C."/>
            <person name="Tomsovsky M."/>
            <person name="Tulloss R.E."/>
            <person name="Uehling J."/>
            <person name="Grigoriev I.V."/>
            <person name="Vagvolgyi C."/>
            <person name="Papp T."/>
            <person name="Martin F.M."/>
            <person name="Miettinen O."/>
            <person name="Hibbett D.S."/>
            <person name="Nagy L.G."/>
        </authorList>
    </citation>
    <scope>NUCLEOTIDE SEQUENCE [LARGE SCALE GENOMIC DNA]</scope>
    <source>
        <strain evidence="8 9">HHB13444</strain>
    </source>
</reference>
<feature type="compositionally biased region" description="Polar residues" evidence="5">
    <location>
        <begin position="254"/>
        <end position="268"/>
    </location>
</feature>
<protein>
    <submittedName>
        <fullName evidence="8">WLM-domain-containing protein</fullName>
    </submittedName>
</protein>
<evidence type="ECO:0000313" key="9">
    <source>
        <dbReference type="Proteomes" id="UP000308197"/>
    </source>
</evidence>
<dbReference type="STRING" id="1314778.A0A5C3PEC7"/>
<accession>A0A5C3PEC7</accession>
<evidence type="ECO:0000259" key="6">
    <source>
        <dbReference type="PROSITE" id="PS50199"/>
    </source>
</evidence>
<keyword evidence="3" id="KW-0862">Zinc</keyword>
<sequence length="449" mass="48595">MSDVFVKSLTHLKDRPRADQALQILQRLASLVKPIMRKHGWVLPVLSEFYPESPNLLGLNVNAGEKILVRLRPPHAPDTFFDEEDILHTMLHELTHNVHGPHDDKFYKYFAGLEEEYAALRRSGYDGEGFHSAGHRLGTDVSHDLPPHIARQKALEAAEKRKHINLVLGRGGRLGGAVRDANKDPRHLAAEAAERRARDDKACASGALALQEVEKAAKESVRDDVIDLTSDSDSSSGASEHSEPDIIVLDEESPLSTPMASTPTSNGARTPLLSSSSSSTSLSSSTVRPGSGYTSGSSASSTTTLSSTSSTSSSSRTPRPTVHRVPRGAGDSKPSLPKPRSLSRPAARKQSKPNTPPPTRSSSIMVSGHHARTAIPTEEQWTCDRCTLVNDALALQCAACLALRPGMKGREHQRTRDAGGWTCETCGERDLPRDFWSCRFCGSVKVAAS</sequence>
<evidence type="ECO:0000256" key="4">
    <source>
        <dbReference type="PROSITE-ProRule" id="PRU00322"/>
    </source>
</evidence>
<dbReference type="Proteomes" id="UP000308197">
    <property type="component" value="Unassembled WGS sequence"/>
</dbReference>
<dbReference type="Pfam" id="PF00641">
    <property type="entry name" value="Zn_ribbon_RanBP"/>
    <property type="match status" value="1"/>
</dbReference>
<dbReference type="GO" id="GO:0005634">
    <property type="term" value="C:nucleus"/>
    <property type="evidence" value="ECO:0007669"/>
    <property type="project" value="TreeGrafter"/>
</dbReference>
<feature type="compositionally biased region" description="Low complexity" evidence="5">
    <location>
        <begin position="227"/>
        <end position="239"/>
    </location>
</feature>
<dbReference type="SUPFAM" id="SSF90209">
    <property type="entry name" value="Ran binding protein zinc finger-like"/>
    <property type="match status" value="1"/>
</dbReference>
<dbReference type="InterPro" id="IPR001876">
    <property type="entry name" value="Znf_RanBP2"/>
</dbReference>
<dbReference type="GO" id="GO:0008270">
    <property type="term" value="F:zinc ion binding"/>
    <property type="evidence" value="ECO:0007669"/>
    <property type="project" value="UniProtKB-KW"/>
</dbReference>
<evidence type="ECO:0000313" key="8">
    <source>
        <dbReference type="EMBL" id="TFK86580.1"/>
    </source>
</evidence>
<feature type="region of interest" description="Disordered" evidence="5">
    <location>
        <begin position="218"/>
        <end position="371"/>
    </location>
</feature>
<gene>
    <name evidence="8" type="ORF">K466DRAFT_663652</name>
</gene>
<dbReference type="SMART" id="SM00547">
    <property type="entry name" value="ZnF_RBZ"/>
    <property type="match status" value="1"/>
</dbReference>
<organism evidence="8 9">
    <name type="scientific">Polyporus arcularius HHB13444</name>
    <dbReference type="NCBI Taxonomy" id="1314778"/>
    <lineage>
        <taxon>Eukaryota</taxon>
        <taxon>Fungi</taxon>
        <taxon>Dikarya</taxon>
        <taxon>Basidiomycota</taxon>
        <taxon>Agaricomycotina</taxon>
        <taxon>Agaricomycetes</taxon>
        <taxon>Polyporales</taxon>
        <taxon>Polyporaceae</taxon>
        <taxon>Polyporus</taxon>
    </lineage>
</organism>
<dbReference type="AlphaFoldDB" id="A0A5C3PEC7"/>
<dbReference type="PROSITE" id="PS01358">
    <property type="entry name" value="ZF_RANBP2_1"/>
    <property type="match status" value="1"/>
</dbReference>
<keyword evidence="1" id="KW-0479">Metal-binding</keyword>
<dbReference type="PROSITE" id="PS51397">
    <property type="entry name" value="WLM"/>
    <property type="match status" value="1"/>
</dbReference>
<dbReference type="InterPro" id="IPR036443">
    <property type="entry name" value="Znf_RanBP2_sf"/>
</dbReference>
<evidence type="ECO:0000256" key="2">
    <source>
        <dbReference type="ARBA" id="ARBA00022771"/>
    </source>
</evidence>
<keyword evidence="2 4" id="KW-0863">Zinc-finger</keyword>
<dbReference type="EMBL" id="ML211193">
    <property type="protein sequence ID" value="TFK86580.1"/>
    <property type="molecule type" value="Genomic_DNA"/>
</dbReference>
<proteinExistence type="predicted"/>
<evidence type="ECO:0000256" key="3">
    <source>
        <dbReference type="ARBA" id="ARBA00022833"/>
    </source>
</evidence>